<organism evidence="1 2">
    <name type="scientific">Actinophytocola xanthii</name>
    <dbReference type="NCBI Taxonomy" id="1912961"/>
    <lineage>
        <taxon>Bacteria</taxon>
        <taxon>Bacillati</taxon>
        <taxon>Actinomycetota</taxon>
        <taxon>Actinomycetes</taxon>
        <taxon>Pseudonocardiales</taxon>
        <taxon>Pseudonocardiaceae</taxon>
    </lineage>
</organism>
<dbReference type="OrthoDB" id="5185789at2"/>
<evidence type="ECO:0000313" key="2">
    <source>
        <dbReference type="Proteomes" id="UP000185596"/>
    </source>
</evidence>
<evidence type="ECO:0008006" key="3">
    <source>
        <dbReference type="Google" id="ProtNLM"/>
    </source>
</evidence>
<dbReference type="RefSeq" id="WP_075127709.1">
    <property type="nucleotide sequence ID" value="NZ_MSIE01000043.1"/>
</dbReference>
<dbReference type="Proteomes" id="UP000185596">
    <property type="component" value="Unassembled WGS sequence"/>
</dbReference>
<reference evidence="1 2" key="1">
    <citation type="submission" date="2016-12" db="EMBL/GenBank/DDBJ databases">
        <title>The draft genome sequence of Actinophytocola sp. 11-183.</title>
        <authorList>
            <person name="Wang W."/>
            <person name="Yuan L."/>
        </authorList>
    </citation>
    <scope>NUCLEOTIDE SEQUENCE [LARGE SCALE GENOMIC DNA]</scope>
    <source>
        <strain evidence="1 2">11-183</strain>
    </source>
</reference>
<dbReference type="EMBL" id="MSIE01000043">
    <property type="protein sequence ID" value="OLF15240.1"/>
    <property type="molecule type" value="Genomic_DNA"/>
</dbReference>
<dbReference type="Gene3D" id="3.30.530.20">
    <property type="match status" value="1"/>
</dbReference>
<dbReference type="Pfam" id="PF10604">
    <property type="entry name" value="Polyketide_cyc2"/>
    <property type="match status" value="1"/>
</dbReference>
<sequence>MGRYTIEKTAPSTAAPGQVYRLLRDGSTWPAWSRIDAVELEREGDGEREGVGAIRVLTSGRVRGRDRITGFEPDRQFRYVHLEGLPVRDYEARIDLAPVDGGTEITWHVTFDAKYPGTGWLVRRSLDGFIRDNVNGLAEYAPST</sequence>
<dbReference type="STRING" id="1912961.BU204_22460"/>
<dbReference type="AlphaFoldDB" id="A0A1Q8CLL0"/>
<dbReference type="CDD" id="cd07821">
    <property type="entry name" value="PYR_PYL_RCAR_like"/>
    <property type="match status" value="1"/>
</dbReference>
<gene>
    <name evidence="1" type="ORF">BU204_22460</name>
</gene>
<comment type="caution">
    <text evidence="1">The sequence shown here is derived from an EMBL/GenBank/DDBJ whole genome shotgun (WGS) entry which is preliminary data.</text>
</comment>
<evidence type="ECO:0000313" key="1">
    <source>
        <dbReference type="EMBL" id="OLF15240.1"/>
    </source>
</evidence>
<proteinExistence type="predicted"/>
<name>A0A1Q8CLL0_9PSEU</name>
<accession>A0A1Q8CLL0</accession>
<protein>
    <recommendedName>
        <fullName evidence="3">MxaD family protein</fullName>
    </recommendedName>
</protein>
<dbReference type="InterPro" id="IPR019587">
    <property type="entry name" value="Polyketide_cyclase/dehydratase"/>
</dbReference>
<dbReference type="InterPro" id="IPR023393">
    <property type="entry name" value="START-like_dom_sf"/>
</dbReference>
<dbReference type="SUPFAM" id="SSF55961">
    <property type="entry name" value="Bet v1-like"/>
    <property type="match status" value="1"/>
</dbReference>
<keyword evidence="2" id="KW-1185">Reference proteome</keyword>